<accession>A0A1J8QG10</accession>
<proteinExistence type="predicted"/>
<evidence type="ECO:0000313" key="1">
    <source>
        <dbReference type="EMBL" id="OJA18875.1"/>
    </source>
</evidence>
<reference evidence="1 2" key="1">
    <citation type="submission" date="2016-03" db="EMBL/GenBank/DDBJ databases">
        <title>Comparative genomics of the ectomycorrhizal sister species Rhizopogon vinicolor and Rhizopogon vesiculosus (Basidiomycota: Boletales) reveals a divergence of the mating type B locus.</title>
        <authorList>
            <person name="Mujic A.B."/>
            <person name="Kuo A."/>
            <person name="Tritt A."/>
            <person name="Lipzen A."/>
            <person name="Chen C."/>
            <person name="Johnson J."/>
            <person name="Sharma A."/>
            <person name="Barry K."/>
            <person name="Grigoriev I.V."/>
            <person name="Spatafora J.W."/>
        </authorList>
    </citation>
    <scope>NUCLEOTIDE SEQUENCE [LARGE SCALE GENOMIC DNA]</scope>
    <source>
        <strain evidence="1 2">AM-OR11-056</strain>
    </source>
</reference>
<evidence type="ECO:0000313" key="2">
    <source>
        <dbReference type="Proteomes" id="UP000183567"/>
    </source>
</evidence>
<organism evidence="1 2">
    <name type="scientific">Rhizopogon vesiculosus</name>
    <dbReference type="NCBI Taxonomy" id="180088"/>
    <lineage>
        <taxon>Eukaryota</taxon>
        <taxon>Fungi</taxon>
        <taxon>Dikarya</taxon>
        <taxon>Basidiomycota</taxon>
        <taxon>Agaricomycotina</taxon>
        <taxon>Agaricomycetes</taxon>
        <taxon>Agaricomycetidae</taxon>
        <taxon>Boletales</taxon>
        <taxon>Suillineae</taxon>
        <taxon>Rhizopogonaceae</taxon>
        <taxon>Rhizopogon</taxon>
    </lineage>
</organism>
<sequence length="36" mass="3673">MSFSLSVLFSPRLLVVAGVLGTSTVVELSPVLALVA</sequence>
<name>A0A1J8QG10_9AGAM</name>
<comment type="caution">
    <text evidence="1">The sequence shown here is derived from an EMBL/GenBank/DDBJ whole genome shotgun (WGS) entry which is preliminary data.</text>
</comment>
<dbReference type="Proteomes" id="UP000183567">
    <property type="component" value="Unassembled WGS sequence"/>
</dbReference>
<gene>
    <name evidence="1" type="ORF">AZE42_13179</name>
</gene>
<dbReference type="AlphaFoldDB" id="A0A1J8QG10"/>
<keyword evidence="2" id="KW-1185">Reference proteome</keyword>
<dbReference type="EMBL" id="LVVM01001294">
    <property type="protein sequence ID" value="OJA18875.1"/>
    <property type="molecule type" value="Genomic_DNA"/>
</dbReference>
<protein>
    <submittedName>
        <fullName evidence="1">Uncharacterized protein</fullName>
    </submittedName>
</protein>